<accession>A0A5A9XH73</accession>
<feature type="transmembrane region" description="Helical" evidence="1">
    <location>
        <begin position="43"/>
        <end position="63"/>
    </location>
</feature>
<keyword evidence="1" id="KW-1133">Transmembrane helix</keyword>
<feature type="signal peptide" evidence="2">
    <location>
        <begin position="1"/>
        <end position="19"/>
    </location>
</feature>
<comment type="caution">
    <text evidence="3">The sequence shown here is derived from an EMBL/GenBank/DDBJ whole genome shotgun (WGS) entry which is preliminary data.</text>
</comment>
<evidence type="ECO:0000256" key="1">
    <source>
        <dbReference type="SAM" id="Phobius"/>
    </source>
</evidence>
<keyword evidence="2" id="KW-0732">Signal</keyword>
<gene>
    <name evidence="3" type="ORF">ET418_08130</name>
</gene>
<organism evidence="3 4">
    <name type="scientific">Oryzomonas rubra</name>
    <dbReference type="NCBI Taxonomy" id="2509454"/>
    <lineage>
        <taxon>Bacteria</taxon>
        <taxon>Pseudomonadati</taxon>
        <taxon>Thermodesulfobacteriota</taxon>
        <taxon>Desulfuromonadia</taxon>
        <taxon>Geobacterales</taxon>
        <taxon>Geobacteraceae</taxon>
        <taxon>Oryzomonas</taxon>
    </lineage>
</organism>
<evidence type="ECO:0000256" key="2">
    <source>
        <dbReference type="SAM" id="SignalP"/>
    </source>
</evidence>
<keyword evidence="4" id="KW-1185">Reference proteome</keyword>
<dbReference type="InterPro" id="IPR011250">
    <property type="entry name" value="OMP/PagP_B-barrel"/>
</dbReference>
<evidence type="ECO:0000313" key="3">
    <source>
        <dbReference type="EMBL" id="KAA0892160.1"/>
    </source>
</evidence>
<dbReference type="Proteomes" id="UP000324298">
    <property type="component" value="Unassembled WGS sequence"/>
</dbReference>
<evidence type="ECO:0000313" key="4">
    <source>
        <dbReference type="Proteomes" id="UP000324298"/>
    </source>
</evidence>
<dbReference type="EMBL" id="SRSD01000004">
    <property type="protein sequence ID" value="KAA0892160.1"/>
    <property type="molecule type" value="Genomic_DNA"/>
</dbReference>
<dbReference type="AlphaFoldDB" id="A0A5A9XH73"/>
<dbReference type="SUPFAM" id="SSF56925">
    <property type="entry name" value="OMPA-like"/>
    <property type="match status" value="1"/>
</dbReference>
<dbReference type="RefSeq" id="WP_149307097.1">
    <property type="nucleotide sequence ID" value="NZ_SRSD01000004.1"/>
</dbReference>
<keyword evidence="1" id="KW-0812">Transmembrane</keyword>
<name>A0A5A9XH73_9BACT</name>
<evidence type="ECO:0008006" key="5">
    <source>
        <dbReference type="Google" id="ProtNLM"/>
    </source>
</evidence>
<reference evidence="3 4" key="1">
    <citation type="submission" date="2019-04" db="EMBL/GenBank/DDBJ databases">
        <title>Geobacter ruber sp. nov., ferric-reducing bacteria isolated from paddy soil.</title>
        <authorList>
            <person name="Xu Z."/>
            <person name="Masuda Y."/>
            <person name="Itoh H."/>
            <person name="Senoo K."/>
        </authorList>
    </citation>
    <scope>NUCLEOTIDE SEQUENCE [LARGE SCALE GENOMIC DNA]</scope>
    <source>
        <strain evidence="3 4">Red88</strain>
    </source>
</reference>
<proteinExistence type="predicted"/>
<feature type="chain" id="PRO_5022976594" description="Outer membrane protein beta-barrel domain-containing protein" evidence="2">
    <location>
        <begin position="20"/>
        <end position="152"/>
    </location>
</feature>
<protein>
    <recommendedName>
        <fullName evidence="5">Outer membrane protein beta-barrel domain-containing protein</fullName>
    </recommendedName>
</protein>
<keyword evidence="1" id="KW-0472">Membrane</keyword>
<sequence length="152" mass="16279">MKTIIALLITLALATNALAADSLGIGIRGGAATNRSSNFTEAFADLYLNRLVSIGATAAYVMLDKDNARSIRRDESLPITALFKIHAPIPFFQPYAGLGAALVFHDKRGTKGTPVALAGGDLLFGPFFVNVEYRRQFDDELNFLGGGVGVRF</sequence>
<dbReference type="OrthoDB" id="9832047at2"/>